<dbReference type="PANTHER" id="PTHR43744:SF12">
    <property type="entry name" value="ABC TRANSPORTER PERMEASE PROTEIN MG189-RELATED"/>
    <property type="match status" value="1"/>
</dbReference>
<keyword evidence="6 7" id="KW-0472">Membrane</keyword>
<reference evidence="9 10" key="1">
    <citation type="submission" date="2018-07" db="EMBL/GenBank/DDBJ databases">
        <title>Genomic Encyclopedia of Type Strains, Phase III (KMG-III): the genomes of soil and plant-associated and newly described type strains.</title>
        <authorList>
            <person name="Whitman W."/>
        </authorList>
    </citation>
    <scope>NUCLEOTIDE SEQUENCE [LARGE SCALE GENOMIC DNA]</scope>
    <source>
        <strain evidence="9 10">CECT 8236</strain>
    </source>
</reference>
<evidence type="ECO:0000313" key="10">
    <source>
        <dbReference type="Proteomes" id="UP000256869"/>
    </source>
</evidence>
<feature type="domain" description="ABC transmembrane type-1" evidence="8">
    <location>
        <begin position="86"/>
        <end position="276"/>
    </location>
</feature>
<feature type="transmembrane region" description="Helical" evidence="7">
    <location>
        <begin position="21"/>
        <end position="43"/>
    </location>
</feature>
<keyword evidence="4 7" id="KW-0812">Transmembrane</keyword>
<comment type="subcellular location">
    <subcellularLocation>
        <location evidence="1 7">Cell membrane</location>
        <topology evidence="1 7">Multi-pass membrane protein</topology>
    </subcellularLocation>
</comment>
<dbReference type="GO" id="GO:0005886">
    <property type="term" value="C:plasma membrane"/>
    <property type="evidence" value="ECO:0007669"/>
    <property type="project" value="UniProtKB-SubCell"/>
</dbReference>
<comment type="caution">
    <text evidence="9">The sequence shown here is derived from an EMBL/GenBank/DDBJ whole genome shotgun (WGS) entry which is preliminary data.</text>
</comment>
<accession>A0A3D9I197</accession>
<dbReference type="CDD" id="cd06261">
    <property type="entry name" value="TM_PBP2"/>
    <property type="match status" value="1"/>
</dbReference>
<organism evidence="9 10">
    <name type="scientific">Cohnella lupini</name>
    <dbReference type="NCBI Taxonomy" id="1294267"/>
    <lineage>
        <taxon>Bacteria</taxon>
        <taxon>Bacillati</taxon>
        <taxon>Bacillota</taxon>
        <taxon>Bacilli</taxon>
        <taxon>Bacillales</taxon>
        <taxon>Paenibacillaceae</taxon>
        <taxon>Cohnella</taxon>
    </lineage>
</organism>
<keyword evidence="2 7" id="KW-0813">Transport</keyword>
<evidence type="ECO:0000256" key="7">
    <source>
        <dbReference type="RuleBase" id="RU363032"/>
    </source>
</evidence>
<dbReference type="Gene3D" id="1.10.3720.10">
    <property type="entry name" value="MetI-like"/>
    <property type="match status" value="1"/>
</dbReference>
<evidence type="ECO:0000256" key="1">
    <source>
        <dbReference type="ARBA" id="ARBA00004651"/>
    </source>
</evidence>
<dbReference type="InterPro" id="IPR035906">
    <property type="entry name" value="MetI-like_sf"/>
</dbReference>
<dbReference type="PANTHER" id="PTHR43744">
    <property type="entry name" value="ABC TRANSPORTER PERMEASE PROTEIN MG189-RELATED-RELATED"/>
    <property type="match status" value="1"/>
</dbReference>
<dbReference type="PROSITE" id="PS50928">
    <property type="entry name" value="ABC_TM1"/>
    <property type="match status" value="1"/>
</dbReference>
<sequence length="291" mass="33371">MKNTRERAIMSRYDFRKTSVKLVYGLMVICIALISLSMLYPFVNTFLGSLKTTKEFFTFPTPFFPSNWLWENYKESLTLFNITKYFKNTLFIFFGNTVFSLTFIGLAAYSLSHLRVPMKKWITLYFLSTLLIPAASYLIPNYLNLKGFGLLNTYWAFWLPAGANAFFLLLLKNFFDGIHKELFESARIDGASELRCFLGIAIPLSAPILVTLVLLGFSTTWNDFYWSYLVMKEDKLPLAAAIYSKIIYPGSTINWNIRFAILTMTLIPPVVLFLFFQRFIIGGLSVGAVKG</sequence>
<feature type="transmembrane region" description="Helical" evidence="7">
    <location>
        <begin position="90"/>
        <end position="109"/>
    </location>
</feature>
<keyword evidence="9" id="KW-0762">Sugar transport</keyword>
<dbReference type="AlphaFoldDB" id="A0A3D9I197"/>
<keyword evidence="10" id="KW-1185">Reference proteome</keyword>
<feature type="transmembrane region" description="Helical" evidence="7">
    <location>
        <begin position="196"/>
        <end position="217"/>
    </location>
</feature>
<gene>
    <name evidence="9" type="ORF">DFP95_11748</name>
</gene>
<feature type="transmembrane region" description="Helical" evidence="7">
    <location>
        <begin position="155"/>
        <end position="175"/>
    </location>
</feature>
<dbReference type="GO" id="GO:0055085">
    <property type="term" value="P:transmembrane transport"/>
    <property type="evidence" value="ECO:0007669"/>
    <property type="project" value="InterPro"/>
</dbReference>
<evidence type="ECO:0000256" key="6">
    <source>
        <dbReference type="ARBA" id="ARBA00023136"/>
    </source>
</evidence>
<dbReference type="Pfam" id="PF00528">
    <property type="entry name" value="BPD_transp_1"/>
    <property type="match status" value="1"/>
</dbReference>
<dbReference type="InterPro" id="IPR000515">
    <property type="entry name" value="MetI-like"/>
</dbReference>
<dbReference type="RefSeq" id="WP_115994789.1">
    <property type="nucleotide sequence ID" value="NZ_QRDY01000017.1"/>
</dbReference>
<keyword evidence="5 7" id="KW-1133">Transmembrane helix</keyword>
<dbReference type="EMBL" id="QRDY01000017">
    <property type="protein sequence ID" value="RED55514.1"/>
    <property type="molecule type" value="Genomic_DNA"/>
</dbReference>
<evidence type="ECO:0000313" key="9">
    <source>
        <dbReference type="EMBL" id="RED55514.1"/>
    </source>
</evidence>
<evidence type="ECO:0000256" key="5">
    <source>
        <dbReference type="ARBA" id="ARBA00022989"/>
    </source>
</evidence>
<comment type="similarity">
    <text evidence="7">Belongs to the binding-protein-dependent transport system permease family.</text>
</comment>
<evidence type="ECO:0000256" key="3">
    <source>
        <dbReference type="ARBA" id="ARBA00022475"/>
    </source>
</evidence>
<evidence type="ECO:0000256" key="2">
    <source>
        <dbReference type="ARBA" id="ARBA00022448"/>
    </source>
</evidence>
<proteinExistence type="inferred from homology"/>
<evidence type="ECO:0000259" key="8">
    <source>
        <dbReference type="PROSITE" id="PS50928"/>
    </source>
</evidence>
<dbReference type="SUPFAM" id="SSF161098">
    <property type="entry name" value="MetI-like"/>
    <property type="match status" value="1"/>
</dbReference>
<evidence type="ECO:0000256" key="4">
    <source>
        <dbReference type="ARBA" id="ARBA00022692"/>
    </source>
</evidence>
<keyword evidence="3" id="KW-1003">Cell membrane</keyword>
<protein>
    <submittedName>
        <fullName evidence="9">Multiple sugar transport system permease protein</fullName>
    </submittedName>
</protein>
<dbReference type="Proteomes" id="UP000256869">
    <property type="component" value="Unassembled WGS sequence"/>
</dbReference>
<feature type="transmembrane region" description="Helical" evidence="7">
    <location>
        <begin position="257"/>
        <end position="276"/>
    </location>
</feature>
<feature type="transmembrane region" description="Helical" evidence="7">
    <location>
        <begin position="121"/>
        <end position="143"/>
    </location>
</feature>
<dbReference type="OrthoDB" id="2063054at2"/>
<name>A0A3D9I197_9BACL</name>